<dbReference type="Gene3D" id="3.90.580.10">
    <property type="entry name" value="Zinc finger, CHC2-type domain"/>
    <property type="match status" value="1"/>
</dbReference>
<dbReference type="EMBL" id="CP035093">
    <property type="protein sequence ID" value="QAT13295.1"/>
    <property type="molecule type" value="Genomic_DNA"/>
</dbReference>
<gene>
    <name evidence="3" type="ORF">EQG53_02375</name>
    <name evidence="4" type="ORF">I6H83_02580</name>
</gene>
<organism evidence="3 5">
    <name type="scientific">Brevundimonas diminuta</name>
    <name type="common">Pseudomonas diminuta</name>
    <dbReference type="NCBI Taxonomy" id="293"/>
    <lineage>
        <taxon>Bacteria</taxon>
        <taxon>Pseudomonadati</taxon>
        <taxon>Pseudomonadota</taxon>
        <taxon>Alphaproteobacteria</taxon>
        <taxon>Caulobacterales</taxon>
        <taxon>Caulobacteraceae</taxon>
        <taxon>Brevundimonas</taxon>
    </lineage>
</organism>
<evidence type="ECO:0000313" key="3">
    <source>
        <dbReference type="EMBL" id="QAT13295.1"/>
    </source>
</evidence>
<dbReference type="GO" id="GO:0006260">
    <property type="term" value="P:DNA replication"/>
    <property type="evidence" value="ECO:0007669"/>
    <property type="project" value="InterPro"/>
</dbReference>
<dbReference type="SUPFAM" id="SSF57783">
    <property type="entry name" value="Zinc beta-ribbon"/>
    <property type="match status" value="1"/>
</dbReference>
<evidence type="ECO:0000259" key="2">
    <source>
        <dbReference type="Pfam" id="PF23639"/>
    </source>
</evidence>
<proteinExistence type="predicted"/>
<dbReference type="GO" id="GO:0008270">
    <property type="term" value="F:zinc ion binding"/>
    <property type="evidence" value="ECO:0007669"/>
    <property type="project" value="InterPro"/>
</dbReference>
<dbReference type="AlphaFoldDB" id="A0A410NTX0"/>
<dbReference type="KEGG" id="bdm:EQG53_02375"/>
<reference evidence="3 5" key="1">
    <citation type="submission" date="2019-01" db="EMBL/GenBank/DDBJ databases">
        <title>Brevundimonas diminuta Genome sequencing and assembly.</title>
        <authorList>
            <person name="Chen H."/>
        </authorList>
    </citation>
    <scope>NUCLEOTIDE SEQUENCE [LARGE SCALE GENOMIC DNA]</scope>
    <source>
        <strain evidence="3">ATCC</strain>
        <strain evidence="5">ATCC(B) 19146</strain>
    </source>
</reference>
<feature type="domain" description="DUF7146" evidence="2">
    <location>
        <begin position="129"/>
        <end position="230"/>
    </location>
</feature>
<dbReference type="GO" id="GO:0003677">
    <property type="term" value="F:DNA binding"/>
    <property type="evidence" value="ECO:0007669"/>
    <property type="project" value="InterPro"/>
</dbReference>
<dbReference type="Proteomes" id="UP000287388">
    <property type="component" value="Chromosome"/>
</dbReference>
<dbReference type="RefSeq" id="WP_128718994.1">
    <property type="nucleotide sequence ID" value="NZ_BJNC01000017.1"/>
</dbReference>
<name>A0A410NTX0_BREDI</name>
<evidence type="ECO:0000259" key="1">
    <source>
        <dbReference type="Pfam" id="PF01807"/>
    </source>
</evidence>
<feature type="domain" description="Zinc finger CHC2-type" evidence="1">
    <location>
        <begin position="22"/>
        <end position="75"/>
    </location>
</feature>
<reference evidence="4 6" key="2">
    <citation type="submission" date="2020-12" db="EMBL/GenBank/DDBJ databases">
        <title>FDA dAtabase for Regulatory Grade micrObial Sequences (FDA-ARGOS): Supporting development and validation of Infectious Disease Dx tests.</title>
        <authorList>
            <person name="Kerrigan L."/>
            <person name="Long C."/>
            <person name="Tallon L."/>
            <person name="Sadzewicz L."/>
            <person name="Zhao X."/>
            <person name="Boylan J."/>
            <person name="Ott S."/>
            <person name="Bowen H."/>
            <person name="Vavikolanu K."/>
            <person name="Mehta A."/>
            <person name="Aluvathingal J."/>
            <person name="Nadendla S."/>
            <person name="Yan Y."/>
            <person name="Sichtig H."/>
        </authorList>
    </citation>
    <scope>NUCLEOTIDE SEQUENCE [LARGE SCALE GENOMIC DNA]</scope>
    <source>
        <strain evidence="4 6">FDAARGOS_1026</strain>
    </source>
</reference>
<dbReference type="Proteomes" id="UP000596117">
    <property type="component" value="Chromosome"/>
</dbReference>
<dbReference type="InterPro" id="IPR002694">
    <property type="entry name" value="Znf_CHC2"/>
</dbReference>
<sequence length="435" mass="46991">MSDELFDRARAAVRCEDIAIRAPKCKLRKTGKGYRGVCPLNECGAKSKLAPFRVSADGRRWKCYSCDARGGDVIDLEHRLFSGGDETMADAARRLLGGELKPESEASRARRAQAAKEAEAEALADAAWRLEMARKIWREREPAAGSLVQVYLEEGRGIRGPVAARMLALVGFNPRTWHSGHPERGVFLPAMVILVMTELGPTGGVHCTYLAPNGRGKTHRSPSKRMLGPQGHFVLARRDGLAGPPRPDRHGDIEGYVLPGGLWLTRPDAPGPLVVAEGVENAASRAMMLAGPLSRSVRAVAAGSLDRLSGFEAIDKDGARDIWRIRADPLRPGFTWPEDPANPWGVIDIAVDGDMSPVTVKGRSGRQQKRMVEAVRDSAERARVSGALARASWSRRLSDESPTQVRVSRPPIGMDFNQVIKAAEAAASVPGGVAA</sequence>
<evidence type="ECO:0000313" key="6">
    <source>
        <dbReference type="Proteomes" id="UP000596117"/>
    </source>
</evidence>
<dbReference type="InterPro" id="IPR036977">
    <property type="entry name" value="DNA_primase_Znf_CHC2"/>
</dbReference>
<accession>A0A410NTX0</accession>
<evidence type="ECO:0000313" key="5">
    <source>
        <dbReference type="Proteomes" id="UP000287388"/>
    </source>
</evidence>
<dbReference type="Pfam" id="PF01807">
    <property type="entry name" value="Zn_ribbon_DnaG"/>
    <property type="match status" value="1"/>
</dbReference>
<dbReference type="Pfam" id="PF23639">
    <property type="entry name" value="DUF7146"/>
    <property type="match status" value="1"/>
</dbReference>
<keyword evidence="6" id="KW-1185">Reference proteome</keyword>
<dbReference type="InterPro" id="IPR055570">
    <property type="entry name" value="DUF7146"/>
</dbReference>
<evidence type="ECO:0000313" key="4">
    <source>
        <dbReference type="EMBL" id="QQB89348.1"/>
    </source>
</evidence>
<protein>
    <submittedName>
        <fullName evidence="3">Uncharacterized protein</fullName>
    </submittedName>
</protein>
<dbReference type="GO" id="GO:0003899">
    <property type="term" value="F:DNA-directed RNA polymerase activity"/>
    <property type="evidence" value="ECO:0007669"/>
    <property type="project" value="InterPro"/>
</dbReference>
<dbReference type="EMBL" id="CP066026">
    <property type="protein sequence ID" value="QQB89348.1"/>
    <property type="molecule type" value="Genomic_DNA"/>
</dbReference>